<dbReference type="KEGG" id="mgin:FRZ54_09395"/>
<accession>A0A5B8UWG9</accession>
<evidence type="ECO:0000313" key="3">
    <source>
        <dbReference type="Proteomes" id="UP000321479"/>
    </source>
</evidence>
<evidence type="ECO:0000313" key="2">
    <source>
        <dbReference type="EMBL" id="QEC62786.1"/>
    </source>
</evidence>
<dbReference type="Proteomes" id="UP000321479">
    <property type="component" value="Chromosome"/>
</dbReference>
<sequence length="137" mass="15467">MRKLLLATAIFIIPFCSKAQQSFFKKSKAEIRATVKKSIPAVTTVSQSDTCDVYKLSSGIIESCYYKKNSCYKLKQVFSSPSNQVLQKSVQTMDAALTGIYRKTKDNTWIDTQNGAKIELSTMKAQNQFVIVYTRIQ</sequence>
<proteinExistence type="predicted"/>
<dbReference type="AlphaFoldDB" id="A0A5B8UWG9"/>
<protein>
    <submittedName>
        <fullName evidence="2">Uncharacterized protein</fullName>
    </submittedName>
</protein>
<feature type="chain" id="PRO_5022659370" evidence="1">
    <location>
        <begin position="20"/>
        <end position="137"/>
    </location>
</feature>
<keyword evidence="1" id="KW-0732">Signal</keyword>
<gene>
    <name evidence="2" type="ORF">FRZ54_09395</name>
</gene>
<dbReference type="EMBL" id="CP042436">
    <property type="protein sequence ID" value="QEC62786.1"/>
    <property type="molecule type" value="Genomic_DNA"/>
</dbReference>
<reference evidence="2 3" key="1">
    <citation type="journal article" date="2017" name="Curr. Microbiol.">
        <title>Mucilaginibacter ginsenosidivorans sp. nov., Isolated from Soil of Ginseng Field.</title>
        <authorList>
            <person name="Kim M.M."/>
            <person name="Siddiqi M.Z."/>
            <person name="Im W.T."/>
        </authorList>
    </citation>
    <scope>NUCLEOTIDE SEQUENCE [LARGE SCALE GENOMIC DNA]</scope>
    <source>
        <strain evidence="2 3">Gsoil 3017</strain>
    </source>
</reference>
<keyword evidence="3" id="KW-1185">Reference proteome</keyword>
<organism evidence="2 3">
    <name type="scientific">Mucilaginibacter ginsenosidivorans</name>
    <dbReference type="NCBI Taxonomy" id="398053"/>
    <lineage>
        <taxon>Bacteria</taxon>
        <taxon>Pseudomonadati</taxon>
        <taxon>Bacteroidota</taxon>
        <taxon>Sphingobacteriia</taxon>
        <taxon>Sphingobacteriales</taxon>
        <taxon>Sphingobacteriaceae</taxon>
        <taxon>Mucilaginibacter</taxon>
    </lineage>
</organism>
<feature type="signal peptide" evidence="1">
    <location>
        <begin position="1"/>
        <end position="19"/>
    </location>
</feature>
<evidence type="ECO:0000256" key="1">
    <source>
        <dbReference type="SAM" id="SignalP"/>
    </source>
</evidence>
<dbReference type="RefSeq" id="WP_147031363.1">
    <property type="nucleotide sequence ID" value="NZ_CP042436.1"/>
</dbReference>
<name>A0A5B8UWG9_9SPHI</name>